<dbReference type="EMBL" id="JABWDY010002725">
    <property type="protein sequence ID" value="KAF5206438.1"/>
    <property type="molecule type" value="Genomic_DNA"/>
</dbReference>
<dbReference type="OrthoDB" id="6105938at2759"/>
<feature type="domain" description="RING-type" evidence="5">
    <location>
        <begin position="196"/>
        <end position="228"/>
    </location>
</feature>
<proteinExistence type="predicted"/>
<evidence type="ECO:0000259" key="5">
    <source>
        <dbReference type="PROSITE" id="PS50089"/>
    </source>
</evidence>
<keyword evidence="2 4" id="KW-0863">Zinc-finger</keyword>
<evidence type="ECO:0000256" key="1">
    <source>
        <dbReference type="ARBA" id="ARBA00022723"/>
    </source>
</evidence>
<evidence type="ECO:0000256" key="3">
    <source>
        <dbReference type="ARBA" id="ARBA00022833"/>
    </source>
</evidence>
<keyword evidence="1" id="KW-0479">Metal-binding</keyword>
<keyword evidence="7" id="KW-1185">Reference proteome</keyword>
<dbReference type="SUPFAM" id="SSF57850">
    <property type="entry name" value="RING/U-box"/>
    <property type="match status" value="1"/>
</dbReference>
<evidence type="ECO:0000313" key="7">
    <source>
        <dbReference type="Proteomes" id="UP000554482"/>
    </source>
</evidence>
<dbReference type="InterPro" id="IPR013083">
    <property type="entry name" value="Znf_RING/FYVE/PHD"/>
</dbReference>
<sequence>MEQSSSGLIDRQHGECSSYPSKFTVRHKRNVCSDVETSIPACKGRRLVKMNACRGLESPISNSEQENPNNLGNEDASTVLGIEQDRSIAAPTSIDNLTTEIIDLDSCGNDNIPIIQARISRDSICSGENRNEVVLIVEGITERNKSYAASDINNLGKEEMLSQDGFPDFEENMDGTQDVDVKLKRSTGLPASDPSCIICWTDFSSTRGVLPCGHCFCYSCIQTWADLE</sequence>
<evidence type="ECO:0000256" key="2">
    <source>
        <dbReference type="ARBA" id="ARBA00022771"/>
    </source>
</evidence>
<dbReference type="InterPro" id="IPR001841">
    <property type="entry name" value="Znf_RING"/>
</dbReference>
<feature type="non-terminal residue" evidence="6">
    <location>
        <position position="1"/>
    </location>
</feature>
<dbReference type="InterPro" id="IPR017907">
    <property type="entry name" value="Znf_RING_CS"/>
</dbReference>
<dbReference type="PANTHER" id="PTHR47776">
    <property type="entry name" value="F5A8.9 PROTEIN"/>
    <property type="match status" value="1"/>
</dbReference>
<dbReference type="Pfam" id="PF13639">
    <property type="entry name" value="zf-RING_2"/>
    <property type="match status" value="1"/>
</dbReference>
<organism evidence="6 7">
    <name type="scientific">Thalictrum thalictroides</name>
    <name type="common">Rue-anemone</name>
    <name type="synonym">Anemone thalictroides</name>
    <dbReference type="NCBI Taxonomy" id="46969"/>
    <lineage>
        <taxon>Eukaryota</taxon>
        <taxon>Viridiplantae</taxon>
        <taxon>Streptophyta</taxon>
        <taxon>Embryophyta</taxon>
        <taxon>Tracheophyta</taxon>
        <taxon>Spermatophyta</taxon>
        <taxon>Magnoliopsida</taxon>
        <taxon>Ranunculales</taxon>
        <taxon>Ranunculaceae</taxon>
        <taxon>Thalictroideae</taxon>
        <taxon>Thalictrum</taxon>
    </lineage>
</organism>
<evidence type="ECO:0000313" key="6">
    <source>
        <dbReference type="EMBL" id="KAF5206438.1"/>
    </source>
</evidence>
<dbReference type="PROSITE" id="PS00518">
    <property type="entry name" value="ZF_RING_1"/>
    <property type="match status" value="1"/>
</dbReference>
<comment type="caution">
    <text evidence="6">The sequence shown here is derived from an EMBL/GenBank/DDBJ whole genome shotgun (WGS) entry which is preliminary data.</text>
</comment>
<dbReference type="PROSITE" id="PS50089">
    <property type="entry name" value="ZF_RING_2"/>
    <property type="match status" value="1"/>
</dbReference>
<gene>
    <name evidence="6" type="ORF">FRX31_003977</name>
</gene>
<dbReference type="AlphaFoldDB" id="A0A7J6XBZ9"/>
<dbReference type="PANTHER" id="PTHR47776:SF2">
    <property type="entry name" value="RING-TYPE E3 UBIQUITIN TRANSFERASE BRCA1"/>
    <property type="match status" value="1"/>
</dbReference>
<dbReference type="GO" id="GO:0008270">
    <property type="term" value="F:zinc ion binding"/>
    <property type="evidence" value="ECO:0007669"/>
    <property type="project" value="UniProtKB-KW"/>
</dbReference>
<name>A0A7J6XBZ9_THATH</name>
<reference evidence="6 7" key="1">
    <citation type="submission" date="2020-06" db="EMBL/GenBank/DDBJ databases">
        <title>Transcriptomic and genomic resources for Thalictrum thalictroides and T. hernandezii: Facilitating candidate gene discovery in an emerging model plant lineage.</title>
        <authorList>
            <person name="Arias T."/>
            <person name="Riano-Pachon D.M."/>
            <person name="Di Stilio V.S."/>
        </authorList>
    </citation>
    <scope>NUCLEOTIDE SEQUENCE [LARGE SCALE GENOMIC DNA]</scope>
    <source>
        <strain evidence="7">cv. WT478/WT964</strain>
        <tissue evidence="6">Leaves</tissue>
    </source>
</reference>
<evidence type="ECO:0000256" key="4">
    <source>
        <dbReference type="PROSITE-ProRule" id="PRU00175"/>
    </source>
</evidence>
<dbReference type="Gene3D" id="3.30.40.10">
    <property type="entry name" value="Zinc/RING finger domain, C3HC4 (zinc finger)"/>
    <property type="match status" value="1"/>
</dbReference>
<dbReference type="Proteomes" id="UP000554482">
    <property type="component" value="Unassembled WGS sequence"/>
</dbReference>
<protein>
    <submittedName>
        <fullName evidence="6">Brct domain</fullName>
    </submittedName>
</protein>
<accession>A0A7J6XBZ9</accession>
<keyword evidence="3" id="KW-0862">Zinc</keyword>